<comment type="caution">
    <text evidence="2">The sequence shown here is derived from an EMBL/GenBank/DDBJ whole genome shotgun (WGS) entry which is preliminary data.</text>
</comment>
<reference evidence="2 3" key="1">
    <citation type="submission" date="2021-06" db="EMBL/GenBank/DDBJ databases">
        <title>Caerostris extrusa draft genome.</title>
        <authorList>
            <person name="Kono N."/>
            <person name="Arakawa K."/>
        </authorList>
    </citation>
    <scope>NUCLEOTIDE SEQUENCE [LARGE SCALE GENOMIC DNA]</scope>
</reference>
<keyword evidence="1" id="KW-0175">Coiled coil</keyword>
<gene>
    <name evidence="2" type="primary">KLC_1</name>
    <name evidence="2" type="ORF">CEXT_11331</name>
</gene>
<keyword evidence="3" id="KW-1185">Reference proteome</keyword>
<evidence type="ECO:0000313" key="2">
    <source>
        <dbReference type="EMBL" id="GIY81074.1"/>
    </source>
</evidence>
<name>A0AAV4WGY1_CAEEX</name>
<accession>A0AAV4WGY1</accession>
<evidence type="ECO:0000256" key="1">
    <source>
        <dbReference type="SAM" id="Coils"/>
    </source>
</evidence>
<evidence type="ECO:0000313" key="3">
    <source>
        <dbReference type="Proteomes" id="UP001054945"/>
    </source>
</evidence>
<proteinExistence type="predicted"/>
<organism evidence="2 3">
    <name type="scientific">Caerostris extrusa</name>
    <name type="common">Bark spider</name>
    <name type="synonym">Caerostris bankana</name>
    <dbReference type="NCBI Taxonomy" id="172846"/>
    <lineage>
        <taxon>Eukaryota</taxon>
        <taxon>Metazoa</taxon>
        <taxon>Ecdysozoa</taxon>
        <taxon>Arthropoda</taxon>
        <taxon>Chelicerata</taxon>
        <taxon>Arachnida</taxon>
        <taxon>Araneae</taxon>
        <taxon>Araneomorphae</taxon>
        <taxon>Entelegynae</taxon>
        <taxon>Araneoidea</taxon>
        <taxon>Araneidae</taxon>
        <taxon>Caerostris</taxon>
    </lineage>
</organism>
<dbReference type="Proteomes" id="UP001054945">
    <property type="component" value="Unassembled WGS sequence"/>
</dbReference>
<feature type="coiled-coil region" evidence="1">
    <location>
        <begin position="87"/>
        <end position="142"/>
    </location>
</feature>
<dbReference type="AlphaFoldDB" id="A0AAV4WGY1"/>
<sequence length="199" mass="23330">MCVYVQDVYKQAVAVNDQLRNHPIMFSGAKMRLLKWREKKKHPNWKTEIPRPSLDRGKIVDETKTKVDFFEKNLVVIERGLDDSQIFLTLNNIVENIENEVRENEDEIGSLKERIKALKVENNSLRRDLSMTQRKLVESEEQSVTLEVERDHLAFINTLLYEEPCLEDTSDEGESLDLSFIDEKVHPTLKVLFQIYHVS</sequence>
<dbReference type="EMBL" id="BPLR01016076">
    <property type="protein sequence ID" value="GIY81074.1"/>
    <property type="molecule type" value="Genomic_DNA"/>
</dbReference>
<protein>
    <submittedName>
        <fullName evidence="2">Kinesin light chain</fullName>
    </submittedName>
</protein>